<dbReference type="PROSITE" id="PS51371">
    <property type="entry name" value="CBS"/>
    <property type="match status" value="2"/>
</dbReference>
<feature type="domain" description="CBS" evidence="4">
    <location>
        <begin position="17"/>
        <end position="74"/>
    </location>
</feature>
<dbReference type="InterPro" id="IPR000644">
    <property type="entry name" value="CBS_dom"/>
</dbReference>
<evidence type="ECO:0000313" key="5">
    <source>
        <dbReference type="EMBL" id="ABG03987.1"/>
    </source>
</evidence>
<dbReference type="PANTHER" id="PTHR43080:SF2">
    <property type="entry name" value="CBS DOMAIN-CONTAINING PROTEIN"/>
    <property type="match status" value="1"/>
</dbReference>
<keyword evidence="6" id="KW-1185">Reference proteome</keyword>
<evidence type="ECO:0000256" key="1">
    <source>
        <dbReference type="ARBA" id="ARBA00023122"/>
    </source>
</evidence>
<dbReference type="eggNOG" id="COG0517">
    <property type="taxonomic scope" value="Bacteria"/>
</dbReference>
<gene>
    <name evidence="5" type="ordered locus">Rxyl_1021</name>
</gene>
<dbReference type="HOGENOM" id="CLU_040681_9_0_11"/>
<dbReference type="InterPro" id="IPR046342">
    <property type="entry name" value="CBS_dom_sf"/>
</dbReference>
<dbReference type="RefSeq" id="WP_011564005.1">
    <property type="nucleotide sequence ID" value="NC_008148.1"/>
</dbReference>
<evidence type="ECO:0000256" key="2">
    <source>
        <dbReference type="PROSITE-ProRule" id="PRU00703"/>
    </source>
</evidence>
<evidence type="ECO:0000256" key="3">
    <source>
        <dbReference type="SAM" id="MobiDB-lite"/>
    </source>
</evidence>
<dbReference type="STRING" id="266117.Rxyl_1021"/>
<dbReference type="Gene3D" id="3.10.580.10">
    <property type="entry name" value="CBS-domain"/>
    <property type="match status" value="1"/>
</dbReference>
<feature type="region of interest" description="Disordered" evidence="3">
    <location>
        <begin position="1"/>
        <end position="25"/>
    </location>
</feature>
<accession>Q1AX91</accession>
<protein>
    <submittedName>
        <fullName evidence="5">CBS domain containing membrane protein</fullName>
    </submittedName>
</protein>
<dbReference type="SUPFAM" id="SSF54631">
    <property type="entry name" value="CBS-domain pair"/>
    <property type="match status" value="1"/>
</dbReference>
<feature type="compositionally biased region" description="Basic and acidic residues" evidence="3">
    <location>
        <begin position="1"/>
        <end position="18"/>
    </location>
</feature>
<keyword evidence="1 2" id="KW-0129">CBS domain</keyword>
<dbReference type="PhylomeDB" id="Q1AX91"/>
<feature type="domain" description="CBS" evidence="4">
    <location>
        <begin position="104"/>
        <end position="159"/>
    </location>
</feature>
<sequence length="159" mass="17318">MAEREGSGREDLSLRDLVRPSASVSPDAPAREALRLLLEHRVPGLPVVDGEGRPVGFVSDGNLLASALPRYLTMMEDLSFVRETGDEWVHYLAEAADRPVREVMSEKVATVDADTSELEAAREMVVEGVSSVVVTENGRMIGVVSRLDLYAAIIGLKRE</sequence>
<dbReference type="SMART" id="SM00116">
    <property type="entry name" value="CBS"/>
    <property type="match status" value="2"/>
</dbReference>
<dbReference type="Proteomes" id="UP000006637">
    <property type="component" value="Chromosome"/>
</dbReference>
<evidence type="ECO:0000259" key="4">
    <source>
        <dbReference type="PROSITE" id="PS51371"/>
    </source>
</evidence>
<dbReference type="Pfam" id="PF00571">
    <property type="entry name" value="CBS"/>
    <property type="match status" value="2"/>
</dbReference>
<dbReference type="InterPro" id="IPR051257">
    <property type="entry name" value="Diverse_CBS-Domain"/>
</dbReference>
<dbReference type="PANTHER" id="PTHR43080">
    <property type="entry name" value="CBS DOMAIN-CONTAINING PROTEIN CBSX3, MITOCHONDRIAL"/>
    <property type="match status" value="1"/>
</dbReference>
<dbReference type="AlphaFoldDB" id="Q1AX91"/>
<reference evidence="5 6" key="1">
    <citation type="submission" date="2006-06" db="EMBL/GenBank/DDBJ databases">
        <title>Complete sequence of Rubrobacter xylanophilus DSM 9941.</title>
        <authorList>
            <consortium name="US DOE Joint Genome Institute"/>
            <person name="Copeland A."/>
            <person name="Lucas S."/>
            <person name="Lapidus A."/>
            <person name="Barry K."/>
            <person name="Detter J.C."/>
            <person name="Glavina del Rio T."/>
            <person name="Hammon N."/>
            <person name="Israni S."/>
            <person name="Dalin E."/>
            <person name="Tice H."/>
            <person name="Pitluck S."/>
            <person name="Munk A.C."/>
            <person name="Brettin T."/>
            <person name="Bruce D."/>
            <person name="Han C."/>
            <person name="Tapia R."/>
            <person name="Gilna P."/>
            <person name="Schmutz J."/>
            <person name="Larimer F."/>
            <person name="Land M."/>
            <person name="Hauser L."/>
            <person name="Kyrpides N."/>
            <person name="Lykidis A."/>
            <person name="da Costa M.S."/>
            <person name="Rainey F.A."/>
            <person name="Empadinhas N."/>
            <person name="Jolivet E."/>
            <person name="Battista J.R."/>
            <person name="Richardson P."/>
        </authorList>
    </citation>
    <scope>NUCLEOTIDE SEQUENCE [LARGE SCALE GENOMIC DNA]</scope>
    <source>
        <strain evidence="6">DSM 9941 / NBRC 16129 / PRD-1</strain>
    </source>
</reference>
<name>Q1AX91_RUBXD</name>
<dbReference type="KEGG" id="rxy:Rxyl_1021"/>
<proteinExistence type="predicted"/>
<dbReference type="EMBL" id="CP000386">
    <property type="protein sequence ID" value="ABG03987.1"/>
    <property type="molecule type" value="Genomic_DNA"/>
</dbReference>
<organism evidence="5 6">
    <name type="scientific">Rubrobacter xylanophilus (strain DSM 9941 / JCM 11954 / NBRC 16129 / PRD-1)</name>
    <dbReference type="NCBI Taxonomy" id="266117"/>
    <lineage>
        <taxon>Bacteria</taxon>
        <taxon>Bacillati</taxon>
        <taxon>Actinomycetota</taxon>
        <taxon>Rubrobacteria</taxon>
        <taxon>Rubrobacterales</taxon>
        <taxon>Rubrobacteraceae</taxon>
        <taxon>Rubrobacter</taxon>
    </lineage>
</organism>
<evidence type="ECO:0000313" key="6">
    <source>
        <dbReference type="Proteomes" id="UP000006637"/>
    </source>
</evidence>